<sequence length="183" mass="19510">MNVSRTPDSDGRAAPSHGPVLVGVDGRSGSGKTTLAAALVDRLSPFAEVRLLALEQMYPGWDGLAAVTDDDGPYVAALRRLAAGAPADVPTWDWHEGRPGPRRTVAPADVVVCEGVGALCHGARGLLTLGVWVDADDADRRTLALARDGEVYAPHWNRWAAQEERYLTDHSPAHAAGLRVRLH</sequence>
<feature type="region of interest" description="Disordered" evidence="1">
    <location>
        <begin position="1"/>
        <end position="26"/>
    </location>
</feature>
<accession>A0A1R4JYS7</accession>
<evidence type="ECO:0000313" key="3">
    <source>
        <dbReference type="Proteomes" id="UP000196230"/>
    </source>
</evidence>
<dbReference type="AlphaFoldDB" id="A0A1R4JYS7"/>
<dbReference type="Gene3D" id="3.40.50.300">
    <property type="entry name" value="P-loop containing nucleotide triphosphate hydrolases"/>
    <property type="match status" value="1"/>
</dbReference>
<evidence type="ECO:0000256" key="1">
    <source>
        <dbReference type="SAM" id="MobiDB-lite"/>
    </source>
</evidence>
<reference evidence="2 3" key="1">
    <citation type="submission" date="2017-02" db="EMBL/GenBank/DDBJ databases">
        <authorList>
            <person name="Peterson S.W."/>
        </authorList>
    </citation>
    <scope>NUCLEOTIDE SEQUENCE [LARGE SCALE GENOMIC DNA]</scope>
    <source>
        <strain evidence="2 3">2B3F</strain>
    </source>
</reference>
<dbReference type="InterPro" id="IPR027417">
    <property type="entry name" value="P-loop_NTPase"/>
</dbReference>
<proteinExistence type="predicted"/>
<organism evidence="2 3">
    <name type="scientific">Micrococcus lylae</name>
    <dbReference type="NCBI Taxonomy" id="1273"/>
    <lineage>
        <taxon>Bacteria</taxon>
        <taxon>Bacillati</taxon>
        <taxon>Actinomycetota</taxon>
        <taxon>Actinomycetes</taxon>
        <taxon>Micrococcales</taxon>
        <taxon>Micrococcaceae</taxon>
        <taxon>Micrococcus</taxon>
    </lineage>
</organism>
<protein>
    <submittedName>
        <fullName evidence="2">Conserved protein</fullName>
    </submittedName>
</protein>
<evidence type="ECO:0000313" key="2">
    <source>
        <dbReference type="EMBL" id="SJN37411.1"/>
    </source>
</evidence>
<dbReference type="Proteomes" id="UP000196230">
    <property type="component" value="Unassembled WGS sequence"/>
</dbReference>
<gene>
    <name evidence="2" type="ORF">FM125_11575</name>
</gene>
<dbReference type="SUPFAM" id="SSF52540">
    <property type="entry name" value="P-loop containing nucleoside triphosphate hydrolases"/>
    <property type="match status" value="1"/>
</dbReference>
<dbReference type="EMBL" id="FUKP01000073">
    <property type="protein sequence ID" value="SJN37411.1"/>
    <property type="molecule type" value="Genomic_DNA"/>
</dbReference>
<name>A0A1R4JYS7_9MICC</name>